<comment type="caution">
    <text evidence="2">The sequence shown here is derived from an EMBL/GenBank/DDBJ whole genome shotgun (WGS) entry which is preliminary data.</text>
</comment>
<proteinExistence type="predicted"/>
<dbReference type="AlphaFoldDB" id="A0A0D8HI41"/>
<keyword evidence="3" id="KW-1185">Reference proteome</keyword>
<evidence type="ECO:0000313" key="2">
    <source>
        <dbReference type="EMBL" id="KJF17519.1"/>
    </source>
</evidence>
<sequence length="62" mass="6465">MGHARKAPNGNFRSNKALEVQSPSTSVAPAGVGTKPFPTAPGDQLLPLRTSPSNELPLLPFV</sequence>
<name>A0A0D8HI41_9ACTN</name>
<protein>
    <submittedName>
        <fullName evidence="2">Uncharacterized protein</fullName>
    </submittedName>
</protein>
<gene>
    <name evidence="2" type="ORF">AXFE_15780</name>
</gene>
<dbReference type="EMBL" id="JXYS01000036">
    <property type="protein sequence ID" value="KJF17519.1"/>
    <property type="molecule type" value="Genomic_DNA"/>
</dbReference>
<dbReference type="Proteomes" id="UP000032360">
    <property type="component" value="Unassembled WGS sequence"/>
</dbReference>
<dbReference type="STRING" id="1280514.AXFE_15780"/>
<evidence type="ECO:0000313" key="3">
    <source>
        <dbReference type="Proteomes" id="UP000032360"/>
    </source>
</evidence>
<accession>A0A0D8HI41</accession>
<reference evidence="2 3" key="1">
    <citation type="submission" date="2015-01" db="EMBL/GenBank/DDBJ databases">
        <title>Draft genome of the acidophilic iron oxidizer Acidithrix ferrooxidans strain Py-F3.</title>
        <authorList>
            <person name="Poehlein A."/>
            <person name="Eisen S."/>
            <person name="Schloemann M."/>
            <person name="Johnson B.D."/>
            <person name="Daniel R."/>
            <person name="Muehling M."/>
        </authorList>
    </citation>
    <scope>NUCLEOTIDE SEQUENCE [LARGE SCALE GENOMIC DNA]</scope>
    <source>
        <strain evidence="2 3">Py-F3</strain>
    </source>
</reference>
<feature type="region of interest" description="Disordered" evidence="1">
    <location>
        <begin position="1"/>
        <end position="62"/>
    </location>
</feature>
<evidence type="ECO:0000256" key="1">
    <source>
        <dbReference type="SAM" id="MobiDB-lite"/>
    </source>
</evidence>
<organism evidence="2 3">
    <name type="scientific">Acidithrix ferrooxidans</name>
    <dbReference type="NCBI Taxonomy" id="1280514"/>
    <lineage>
        <taxon>Bacteria</taxon>
        <taxon>Bacillati</taxon>
        <taxon>Actinomycetota</taxon>
        <taxon>Acidimicrobiia</taxon>
        <taxon>Acidimicrobiales</taxon>
        <taxon>Acidimicrobiaceae</taxon>
        <taxon>Acidithrix</taxon>
    </lineage>
</organism>